<feature type="region of interest" description="Disordered" evidence="1">
    <location>
        <begin position="1"/>
        <end position="22"/>
    </location>
</feature>
<proteinExistence type="predicted"/>
<protein>
    <recommendedName>
        <fullName evidence="5">Transmembrane protein</fullName>
    </recommendedName>
</protein>
<feature type="transmembrane region" description="Helical" evidence="2">
    <location>
        <begin position="145"/>
        <end position="170"/>
    </location>
</feature>
<keyword evidence="2" id="KW-1133">Transmembrane helix</keyword>
<keyword evidence="2" id="KW-0812">Transmembrane</keyword>
<dbReference type="InterPro" id="IPR029201">
    <property type="entry name" value="Jiraiya"/>
</dbReference>
<keyword evidence="4" id="KW-1185">Reference proteome</keyword>
<feature type="transmembrane region" description="Helical" evidence="2">
    <location>
        <begin position="47"/>
        <end position="70"/>
    </location>
</feature>
<keyword evidence="2" id="KW-0472">Membrane</keyword>
<comment type="caution">
    <text evidence="3">The sequence shown here is derived from an EMBL/GenBank/DDBJ whole genome shotgun (WGS) entry which is preliminary data.</text>
</comment>
<dbReference type="EMBL" id="CATQJA010002520">
    <property type="protein sequence ID" value="CAJ0570980.1"/>
    <property type="molecule type" value="Genomic_DNA"/>
</dbReference>
<feature type="non-terminal residue" evidence="3">
    <location>
        <position position="1"/>
    </location>
</feature>
<dbReference type="Proteomes" id="UP001177023">
    <property type="component" value="Unassembled WGS sequence"/>
</dbReference>
<evidence type="ECO:0000313" key="3">
    <source>
        <dbReference type="EMBL" id="CAJ0570980.1"/>
    </source>
</evidence>
<gene>
    <name evidence="3" type="ORF">MSPICULIGERA_LOCUS9408</name>
</gene>
<feature type="transmembrane region" description="Helical" evidence="2">
    <location>
        <begin position="182"/>
        <end position="205"/>
    </location>
</feature>
<organism evidence="3 4">
    <name type="scientific">Mesorhabditis spiculigera</name>
    <dbReference type="NCBI Taxonomy" id="96644"/>
    <lineage>
        <taxon>Eukaryota</taxon>
        <taxon>Metazoa</taxon>
        <taxon>Ecdysozoa</taxon>
        <taxon>Nematoda</taxon>
        <taxon>Chromadorea</taxon>
        <taxon>Rhabditida</taxon>
        <taxon>Rhabditina</taxon>
        <taxon>Rhabditomorpha</taxon>
        <taxon>Rhabditoidea</taxon>
        <taxon>Rhabditidae</taxon>
        <taxon>Mesorhabditinae</taxon>
        <taxon>Mesorhabditis</taxon>
    </lineage>
</organism>
<dbReference type="Pfam" id="PF15038">
    <property type="entry name" value="Jiraiya"/>
    <property type="match status" value="1"/>
</dbReference>
<evidence type="ECO:0000313" key="4">
    <source>
        <dbReference type="Proteomes" id="UP001177023"/>
    </source>
</evidence>
<dbReference type="AlphaFoldDB" id="A0AA36CMB0"/>
<reference evidence="3" key="1">
    <citation type="submission" date="2023-06" db="EMBL/GenBank/DDBJ databases">
        <authorList>
            <person name="Delattre M."/>
        </authorList>
    </citation>
    <scope>NUCLEOTIDE SEQUENCE</scope>
    <source>
        <strain evidence="3">AF72</strain>
    </source>
</reference>
<evidence type="ECO:0008006" key="5">
    <source>
        <dbReference type="Google" id="ProtNLM"/>
    </source>
</evidence>
<sequence>MTGSNTSPVVPRCTPLSQRRHPDEGMSISVEMSALQAQQWNMIRHSLWMLSAMAISGALMTMISLEFFLLSERKDPIEKRILEQYTSLSETLTELSYCLDISACLVSLAAFFSASFQVFFTLNLIQSNPSDPAAAIRFLQGTSFIRLVVFGFWFTAVILFLGVLSAYVAISPLRGAPSKGVSMALALFVLLISCISVIRSIVYWIRNGYSGSGKLGDIANYSTLV</sequence>
<evidence type="ECO:0000256" key="1">
    <source>
        <dbReference type="SAM" id="MobiDB-lite"/>
    </source>
</evidence>
<name>A0AA36CMB0_9BILA</name>
<accession>A0AA36CMB0</accession>
<evidence type="ECO:0000256" key="2">
    <source>
        <dbReference type="SAM" id="Phobius"/>
    </source>
</evidence>